<proteinExistence type="predicted"/>
<reference evidence="2 3" key="1">
    <citation type="journal article" date="2015" name="Environ. Microbiol.">
        <title>Genome analyses suggest the presence of polyploidy and recent human-driven expansions in eight global populations of the honeybee pathogen Nosema ceranae.</title>
        <authorList>
            <person name="Pelin A."/>
            <person name="Selman M."/>
            <person name="Aris-Brosou S."/>
            <person name="Farinelli L."/>
            <person name="Corradi N."/>
        </authorList>
    </citation>
    <scope>NUCLEOTIDE SEQUENCE [LARGE SCALE GENOMIC DNA]</scope>
    <source>
        <strain evidence="2 3">PA08 1199</strain>
    </source>
</reference>
<gene>
    <name evidence="2" type="ORF">AAJ76_2800017160</name>
</gene>
<accession>A0A0F9YRK8</accession>
<evidence type="ECO:0000256" key="1">
    <source>
        <dbReference type="SAM" id="MobiDB-lite"/>
    </source>
</evidence>
<dbReference type="Proteomes" id="UP000034350">
    <property type="component" value="Unassembled WGS sequence"/>
</dbReference>
<dbReference type="EMBL" id="JPQZ01000028">
    <property type="protein sequence ID" value="KKO75202.1"/>
    <property type="molecule type" value="Genomic_DNA"/>
</dbReference>
<dbReference type="AlphaFoldDB" id="A0A0F9YRK8"/>
<protein>
    <submittedName>
        <fullName evidence="2">Uncharacterized protein</fullName>
    </submittedName>
</protein>
<dbReference type="VEuPathDB" id="MicrosporidiaDB:NCER_100206"/>
<sequence>MEQDYDEIIASSTSDKFIYNNKYELDEIKSFINYACNKKLDYKTYKQIFFSLIDIKEYSMLPLVIYALLQSDYDLEDLIDIFSKLSINIINKFRGSPLLVNILNILVTISDILYSKEWLYECSTMLYTISLFITTCNVHNDILFDRYYTILSNILFISGNYYSALNALSWKESIKNFEMYKGLCRYKNEGNKYSQYLLKMNLQDFDAGYNIFYDKFWDFYIKNIGSKISCNKENLNFISFMSKNNLSFVRENNEIIIGEFKYQSVDSKIYDIVDLYKIRKKQKNIKIVEKNEINVEKPIIKKKEIKFTDNFTIRKAKYNIYCDILKKCYKNKEMYYEIRNNARKINHEKYNKALKEKQSLFLKYKDDLDSMLVELKSKRQDKKYEFVSKVEISKKSSWRDDEEGPVNNNIYRPSLHKKEEILTDRHIYTYGATVNFNNNINENKDDGIFRPNLNIYKSKASNKSDIFVPNINNIKINEKNLENADSFKKLSEQDDVYKAPEQPYSPSTSSKINKNKGWYDE</sequence>
<organism evidence="2 3">
    <name type="scientific">Vairimorpha ceranae</name>
    <dbReference type="NCBI Taxonomy" id="40302"/>
    <lineage>
        <taxon>Eukaryota</taxon>
        <taxon>Fungi</taxon>
        <taxon>Fungi incertae sedis</taxon>
        <taxon>Microsporidia</taxon>
        <taxon>Nosematidae</taxon>
        <taxon>Vairimorpha</taxon>
    </lineage>
</organism>
<evidence type="ECO:0000313" key="3">
    <source>
        <dbReference type="Proteomes" id="UP000034350"/>
    </source>
</evidence>
<feature type="region of interest" description="Disordered" evidence="1">
    <location>
        <begin position="492"/>
        <end position="521"/>
    </location>
</feature>
<dbReference type="RefSeq" id="XP_024330944.1">
    <property type="nucleotide sequence ID" value="XM_024474921.1"/>
</dbReference>
<name>A0A0F9YRK8_9MICR</name>
<keyword evidence="3" id="KW-1185">Reference proteome</keyword>
<evidence type="ECO:0000313" key="2">
    <source>
        <dbReference type="EMBL" id="KKO75202.1"/>
    </source>
</evidence>
<dbReference type="VEuPathDB" id="MicrosporidiaDB:G9O61_00g016680"/>
<dbReference type="GeneID" id="36319850"/>
<dbReference type="VEuPathDB" id="MicrosporidiaDB:G9O61_00g007390"/>
<comment type="caution">
    <text evidence="2">The sequence shown here is derived from an EMBL/GenBank/DDBJ whole genome shotgun (WGS) entry which is preliminary data.</text>
</comment>
<dbReference type="VEuPathDB" id="MicrosporidiaDB:AAJ76_2800017160"/>
<dbReference type="OrthoDB" id="10680940at2759"/>